<organism evidence="1 2">
    <name type="scientific">Panagrolaimus sp. ES5</name>
    <dbReference type="NCBI Taxonomy" id="591445"/>
    <lineage>
        <taxon>Eukaryota</taxon>
        <taxon>Metazoa</taxon>
        <taxon>Ecdysozoa</taxon>
        <taxon>Nematoda</taxon>
        <taxon>Chromadorea</taxon>
        <taxon>Rhabditida</taxon>
        <taxon>Tylenchina</taxon>
        <taxon>Panagrolaimomorpha</taxon>
        <taxon>Panagrolaimoidea</taxon>
        <taxon>Panagrolaimidae</taxon>
        <taxon>Panagrolaimus</taxon>
    </lineage>
</organism>
<reference evidence="2" key="1">
    <citation type="submission" date="2022-11" db="UniProtKB">
        <authorList>
            <consortium name="WormBaseParasite"/>
        </authorList>
    </citation>
    <scope>IDENTIFICATION</scope>
</reference>
<evidence type="ECO:0000313" key="1">
    <source>
        <dbReference type="Proteomes" id="UP000887579"/>
    </source>
</evidence>
<dbReference type="WBParaSite" id="ES5_v2.g20646.t1">
    <property type="protein sequence ID" value="ES5_v2.g20646.t1"/>
    <property type="gene ID" value="ES5_v2.g20646"/>
</dbReference>
<sequence length="454" mass="52098">MWRVLESETVHHCLFQYAVTGRSDCEGCGKKVEDKALRAKVENGTKFYHFECFWRYETTAKCKKDEIMVAVQQIQPNAVNSWHLKTFMDKQPYVSLEILDHNLTDIKSLIRAEDLQRIREHVALAQDGKTQYYKPDVVKKRWHFCSYCNIRDNGVEPAEDYNLNGLRFDKTFYHLHCLAESGLVNIDAAEIEGYADLDDDLKETLDNMFEKNDEKYRPCRAILKGELRIRYEHFSYHPGCFASSGKVNVDGKDIPNYDTLDEPNKSILDKYFVRSDYFDIPLVEYATKLGYCNAAECSVSQTPSKFPFLYTITYDQLQIGYKGDSYHPSCFQASGKVNIDARDIRNYACLSDEEKKILDGLFKMKAQKRKSNDLESNADSQGDAQLSPKKKRLSDDRGEDDAVQSEINVAVLQEVTNSNSGDTLDESAIDYPVIVAIENEPFNEANNNSQEIFV</sequence>
<protein>
    <submittedName>
        <fullName evidence="2">PARP-type domain-containing protein</fullName>
    </submittedName>
</protein>
<accession>A0AC34FTH7</accession>
<proteinExistence type="predicted"/>
<dbReference type="Proteomes" id="UP000887579">
    <property type="component" value="Unplaced"/>
</dbReference>
<name>A0AC34FTH7_9BILA</name>
<evidence type="ECO:0000313" key="2">
    <source>
        <dbReference type="WBParaSite" id="ES5_v2.g20646.t1"/>
    </source>
</evidence>